<protein>
    <recommendedName>
        <fullName evidence="2">Glyoxylate reductase/hydroxypyruvate reductase</fullName>
    </recommendedName>
</protein>
<dbReference type="SUPFAM" id="SSF52283">
    <property type="entry name" value="Formate/glycerate dehydrogenase catalytic domain-like"/>
    <property type="match status" value="1"/>
</dbReference>
<dbReference type="GO" id="GO:0051287">
    <property type="term" value="F:NAD binding"/>
    <property type="evidence" value="ECO:0007669"/>
    <property type="project" value="InterPro"/>
</dbReference>
<dbReference type="InterPro" id="IPR006140">
    <property type="entry name" value="D-isomer_DH_NAD-bd"/>
</dbReference>
<name>A0A1Y3BEC0_EURMA</name>
<keyword evidence="1" id="KW-0560">Oxidoreductase</keyword>
<dbReference type="EMBL" id="MUJZ01024331">
    <property type="protein sequence ID" value="OTF79202.1"/>
    <property type="molecule type" value="Genomic_DNA"/>
</dbReference>
<dbReference type="Proteomes" id="UP000194236">
    <property type="component" value="Unassembled WGS sequence"/>
</dbReference>
<evidence type="ECO:0000259" key="3">
    <source>
        <dbReference type="Pfam" id="PF02826"/>
    </source>
</evidence>
<dbReference type="Pfam" id="PF02826">
    <property type="entry name" value="2-Hacid_dh_C"/>
    <property type="match status" value="1"/>
</dbReference>
<evidence type="ECO:0000256" key="2">
    <source>
        <dbReference type="ARBA" id="ARBA00073306"/>
    </source>
</evidence>
<dbReference type="GO" id="GO:0008465">
    <property type="term" value="F:hydroxypyruvate reductase (NADH) activity"/>
    <property type="evidence" value="ECO:0007669"/>
    <property type="project" value="TreeGrafter"/>
</dbReference>
<dbReference type="Gene3D" id="3.40.50.720">
    <property type="entry name" value="NAD(P)-binding Rossmann-like Domain"/>
    <property type="match status" value="2"/>
</dbReference>
<evidence type="ECO:0000313" key="5">
    <source>
        <dbReference type="Proteomes" id="UP000194236"/>
    </source>
</evidence>
<proteinExistence type="predicted"/>
<evidence type="ECO:0000313" key="4">
    <source>
        <dbReference type="EMBL" id="OTF79202.1"/>
    </source>
</evidence>
<keyword evidence="5" id="KW-1185">Reference proteome</keyword>
<evidence type="ECO:0000256" key="1">
    <source>
        <dbReference type="ARBA" id="ARBA00023002"/>
    </source>
</evidence>
<feature type="domain" description="D-isomer specific 2-hydroxyacid dehydrogenase NAD-binding" evidence="3">
    <location>
        <begin position="129"/>
        <end position="302"/>
    </location>
</feature>
<dbReference type="PANTHER" id="PTHR10996">
    <property type="entry name" value="2-HYDROXYACID DEHYDROGENASE-RELATED"/>
    <property type="match status" value="1"/>
</dbReference>
<keyword evidence="4" id="KW-0670">Pyruvate</keyword>
<dbReference type="SUPFAM" id="SSF51735">
    <property type="entry name" value="NAD(P)-binding Rossmann-fold domains"/>
    <property type="match status" value="1"/>
</dbReference>
<reference evidence="4 5" key="1">
    <citation type="submission" date="2017-03" db="EMBL/GenBank/DDBJ databases">
        <title>Genome Survey of Euroglyphus maynei.</title>
        <authorList>
            <person name="Arlian L.G."/>
            <person name="Morgan M.S."/>
            <person name="Rider S.D."/>
        </authorList>
    </citation>
    <scope>NUCLEOTIDE SEQUENCE [LARGE SCALE GENOMIC DNA]</scope>
    <source>
        <strain evidence="4">Arlian Lab</strain>
        <tissue evidence="4">Whole body</tissue>
    </source>
</reference>
<dbReference type="CDD" id="cd05301">
    <property type="entry name" value="GDH"/>
    <property type="match status" value="1"/>
</dbReference>
<dbReference type="FunFam" id="3.40.50.720:FF:000026">
    <property type="entry name" value="Glyoxylate/hydroxypyruvate reductase B"/>
    <property type="match status" value="1"/>
</dbReference>
<organism evidence="4 5">
    <name type="scientific">Euroglyphus maynei</name>
    <name type="common">Mayne's house dust mite</name>
    <dbReference type="NCBI Taxonomy" id="6958"/>
    <lineage>
        <taxon>Eukaryota</taxon>
        <taxon>Metazoa</taxon>
        <taxon>Ecdysozoa</taxon>
        <taxon>Arthropoda</taxon>
        <taxon>Chelicerata</taxon>
        <taxon>Arachnida</taxon>
        <taxon>Acari</taxon>
        <taxon>Acariformes</taxon>
        <taxon>Sarcoptiformes</taxon>
        <taxon>Astigmata</taxon>
        <taxon>Psoroptidia</taxon>
        <taxon>Analgoidea</taxon>
        <taxon>Pyroglyphidae</taxon>
        <taxon>Pyroglyphinae</taxon>
        <taxon>Euroglyphus</taxon>
    </lineage>
</organism>
<dbReference type="GO" id="GO:0030267">
    <property type="term" value="F:glyoxylate reductase (NADPH) activity"/>
    <property type="evidence" value="ECO:0007669"/>
    <property type="project" value="TreeGrafter"/>
</dbReference>
<accession>A0A1Y3BEC0</accession>
<dbReference type="GO" id="GO:0005829">
    <property type="term" value="C:cytosol"/>
    <property type="evidence" value="ECO:0007669"/>
    <property type="project" value="TreeGrafter"/>
</dbReference>
<dbReference type="AlphaFoldDB" id="A0A1Y3BEC0"/>
<dbReference type="OrthoDB" id="298012at2759"/>
<sequence length="348" mass="39198">MRYESAEYHVNFVYNWNRMASKSFLVTKNLPEKFFKNISTKLKMDMWQHSHEMTRQQLLERVAGKSGILCTLSDKIDRQLLDAAGPQLKCISTLSVGYDHIDLDECKRRGIVVGNTPDVLTDAVAELTIALLLATIRRLFEANQALRQGKWLGGWGHFFMCGSMVKGSHIGMIGGTGRIGRSIIHRLRSFEPSKISYTARTAQPSMEQEFNASFVTLDKLLAESDIIIVCCSLNDSTRRLLGAEQFRRMKSTAVLINTSRGACIDQQALYEALKNGIIAAAGLDVMETEPIPTDDPLLTLNNAGKFNILFTFRHHTKCLYLSVKFYVHLGGIIPYVKSYYQIDNSFIL</sequence>
<dbReference type="PANTHER" id="PTHR10996:SF277">
    <property type="entry name" value="GLYOXYLATE REDUCTASE_HYDROXYPYRUVATE REDUCTASE"/>
    <property type="match status" value="1"/>
</dbReference>
<dbReference type="InterPro" id="IPR036291">
    <property type="entry name" value="NAD(P)-bd_dom_sf"/>
</dbReference>
<comment type="caution">
    <text evidence="4">The sequence shown here is derived from an EMBL/GenBank/DDBJ whole genome shotgun (WGS) entry which is preliminary data.</text>
</comment>
<dbReference type="InterPro" id="IPR050223">
    <property type="entry name" value="D-isomer_2-hydroxyacid_DH"/>
</dbReference>
<gene>
    <name evidence="4" type="ORF">BLA29_002345</name>
</gene>